<feature type="compositionally biased region" description="Basic and acidic residues" evidence="1">
    <location>
        <begin position="411"/>
        <end position="426"/>
    </location>
</feature>
<feature type="transmembrane region" description="Helical" evidence="2">
    <location>
        <begin position="95"/>
        <end position="117"/>
    </location>
</feature>
<proteinExistence type="predicted"/>
<sequence length="696" mass="69989">METDRNVPVMAHRTSSRLLFTAFGVSLLAGAGQLGLAFGFGIVRLTGTFTGASINQWPAQLVWAGWFATNAAVIGAVLTERLARPGGQLTGTARQLAVAGSAALGATVVAPLCMQPARSAELISVDPVWAVAICAGLGAVVGAGAALAVLVRPPLAWNMAAVAAVVWLLALLSVLPSLGATGPLTPVRLGVLEPAWLTAGTAQQLALLLLPMVTLLAGATTAAVARWRGHPPLVSGPSGVAGPVLVAFAYLAAGPGDPGDRYQLTPYYAALIAVVVGALGSAAAALLPWTATGWLTQRAAAPASRTAIEPTAILQPLPATPALPSSAGASADVPATADAPATADGSPPHWHWPIAHTDPSAVTTTPTASTAGARTEAVAVPAPQATAAQAAAPQAAPRQAAAPTIDAPVEDSERPRDDARSDDSERLGAVGQADGKPGATDPAPVGDGSDLPRTAPTTVETEASADPVGKTPTPRRTRTPRTPAQAPTRVPAPAPAPTSAPAAVPASAPAGAEAPVTVPAPEAVPSPGTAAAQDTPVIEPAPAGSAEADAVGAESPGATPRPRQFALPDLGRATAGSDAPTAAGIAATLPETPEVSIETSAAARDLSAAFTKPPAVRPEDVQPDGEPEKGRRGLFRRGRSRSGEGAATDQDEPLPAHDEEYVDWVAGLSRPLDDDEPTPPKEPRRSLRSTGRHHKR</sequence>
<keyword evidence="2" id="KW-0812">Transmembrane</keyword>
<accession>A0ABQ4HQ11</accession>
<protein>
    <submittedName>
        <fullName evidence="3">Uncharacterized protein</fullName>
    </submittedName>
</protein>
<comment type="caution">
    <text evidence="3">The sequence shown here is derived from an EMBL/GenBank/DDBJ whole genome shotgun (WGS) entry which is preliminary data.</text>
</comment>
<feature type="transmembrane region" description="Helical" evidence="2">
    <location>
        <begin position="61"/>
        <end position="83"/>
    </location>
</feature>
<feature type="transmembrane region" description="Helical" evidence="2">
    <location>
        <begin position="162"/>
        <end position="185"/>
    </location>
</feature>
<feature type="compositionally biased region" description="Low complexity" evidence="1">
    <location>
        <begin position="319"/>
        <end position="348"/>
    </location>
</feature>
<feature type="compositionally biased region" description="Low complexity" evidence="1">
    <location>
        <begin position="357"/>
        <end position="404"/>
    </location>
</feature>
<keyword evidence="4" id="KW-1185">Reference proteome</keyword>
<keyword evidence="2" id="KW-1133">Transmembrane helix</keyword>
<keyword evidence="2" id="KW-0472">Membrane</keyword>
<evidence type="ECO:0000313" key="4">
    <source>
        <dbReference type="Proteomes" id="UP000647017"/>
    </source>
</evidence>
<reference evidence="3 4" key="1">
    <citation type="submission" date="2021-01" db="EMBL/GenBank/DDBJ databases">
        <title>Whole genome shotgun sequence of Verrucosispora andamanensis NBRC 109075.</title>
        <authorList>
            <person name="Komaki H."/>
            <person name="Tamura T."/>
        </authorList>
    </citation>
    <scope>NUCLEOTIDE SEQUENCE [LARGE SCALE GENOMIC DNA]</scope>
    <source>
        <strain evidence="3 4">NBRC 109075</strain>
    </source>
</reference>
<feature type="compositionally biased region" description="Low complexity" evidence="1">
    <location>
        <begin position="499"/>
        <end position="527"/>
    </location>
</feature>
<evidence type="ECO:0000256" key="2">
    <source>
        <dbReference type="SAM" id="Phobius"/>
    </source>
</evidence>
<feature type="transmembrane region" description="Helical" evidence="2">
    <location>
        <begin position="232"/>
        <end position="253"/>
    </location>
</feature>
<organism evidence="3 4">
    <name type="scientific">Micromonospora andamanensis</name>
    <dbReference type="NCBI Taxonomy" id="1287068"/>
    <lineage>
        <taxon>Bacteria</taxon>
        <taxon>Bacillati</taxon>
        <taxon>Actinomycetota</taxon>
        <taxon>Actinomycetes</taxon>
        <taxon>Micromonosporales</taxon>
        <taxon>Micromonosporaceae</taxon>
        <taxon>Micromonospora</taxon>
    </lineage>
</organism>
<dbReference type="EMBL" id="BOOZ01000003">
    <property type="protein sequence ID" value="GIJ07721.1"/>
    <property type="molecule type" value="Genomic_DNA"/>
</dbReference>
<evidence type="ECO:0000256" key="1">
    <source>
        <dbReference type="SAM" id="MobiDB-lite"/>
    </source>
</evidence>
<feature type="compositionally biased region" description="Basic residues" evidence="1">
    <location>
        <begin position="686"/>
        <end position="696"/>
    </location>
</feature>
<gene>
    <name evidence="3" type="ORF">Van01_09350</name>
</gene>
<name>A0ABQ4HQ11_9ACTN</name>
<feature type="transmembrane region" description="Helical" evidence="2">
    <location>
        <begin position="129"/>
        <end position="150"/>
    </location>
</feature>
<feature type="transmembrane region" description="Helical" evidence="2">
    <location>
        <begin position="205"/>
        <end position="225"/>
    </location>
</feature>
<feature type="compositionally biased region" description="Low complexity" evidence="1">
    <location>
        <begin position="480"/>
        <end position="489"/>
    </location>
</feature>
<feature type="region of interest" description="Disordered" evidence="1">
    <location>
        <begin position="319"/>
        <end position="696"/>
    </location>
</feature>
<feature type="transmembrane region" description="Helical" evidence="2">
    <location>
        <begin position="265"/>
        <end position="289"/>
    </location>
</feature>
<evidence type="ECO:0000313" key="3">
    <source>
        <dbReference type="EMBL" id="GIJ07721.1"/>
    </source>
</evidence>
<dbReference type="Proteomes" id="UP000647017">
    <property type="component" value="Unassembled WGS sequence"/>
</dbReference>